<feature type="signal peptide" evidence="2">
    <location>
        <begin position="1"/>
        <end position="23"/>
    </location>
</feature>
<dbReference type="GeneID" id="100160743"/>
<feature type="chain" id="PRO_5035799038" description="Peptidase C1A papain C-terminal domain-containing protein" evidence="2">
    <location>
        <begin position="24"/>
        <end position="331"/>
    </location>
</feature>
<dbReference type="InterPro" id="IPR000668">
    <property type="entry name" value="Peptidase_C1A_C"/>
</dbReference>
<evidence type="ECO:0000256" key="1">
    <source>
        <dbReference type="ARBA" id="ARBA00008455"/>
    </source>
</evidence>
<keyword evidence="5" id="KW-1185">Reference proteome</keyword>
<dbReference type="KEGG" id="api:100160743"/>
<proteinExistence type="inferred from homology"/>
<protein>
    <recommendedName>
        <fullName evidence="3">Peptidase C1A papain C-terminal domain-containing protein</fullName>
    </recommendedName>
</protein>
<dbReference type="SUPFAM" id="SSF54001">
    <property type="entry name" value="Cysteine proteinases"/>
    <property type="match status" value="1"/>
</dbReference>
<organism evidence="4 5">
    <name type="scientific">Acyrthosiphon pisum</name>
    <name type="common">Pea aphid</name>
    <dbReference type="NCBI Taxonomy" id="7029"/>
    <lineage>
        <taxon>Eukaryota</taxon>
        <taxon>Metazoa</taxon>
        <taxon>Ecdysozoa</taxon>
        <taxon>Arthropoda</taxon>
        <taxon>Hexapoda</taxon>
        <taxon>Insecta</taxon>
        <taxon>Pterygota</taxon>
        <taxon>Neoptera</taxon>
        <taxon>Paraneoptera</taxon>
        <taxon>Hemiptera</taxon>
        <taxon>Sternorrhyncha</taxon>
        <taxon>Aphidomorpha</taxon>
        <taxon>Aphidoidea</taxon>
        <taxon>Aphididae</taxon>
        <taxon>Macrosiphini</taxon>
        <taxon>Acyrthosiphon</taxon>
    </lineage>
</organism>
<dbReference type="AlphaFoldDB" id="A0A8R1VZ49"/>
<dbReference type="Gene3D" id="3.90.70.10">
    <property type="entry name" value="Cysteine proteinases"/>
    <property type="match status" value="1"/>
</dbReference>
<reference evidence="4" key="2">
    <citation type="submission" date="2022-06" db="UniProtKB">
        <authorList>
            <consortium name="EnsemblMetazoa"/>
        </authorList>
    </citation>
    <scope>IDENTIFICATION</scope>
</reference>
<evidence type="ECO:0000313" key="5">
    <source>
        <dbReference type="Proteomes" id="UP000007819"/>
    </source>
</evidence>
<evidence type="ECO:0000313" key="4">
    <source>
        <dbReference type="EnsemblMetazoa" id="XP_001944624.1"/>
    </source>
</evidence>
<dbReference type="Pfam" id="PF00112">
    <property type="entry name" value="Peptidase_C1"/>
    <property type="match status" value="1"/>
</dbReference>
<sequence>MANILFFTSIMLLSFYLTEQTKSSHDNMIANSDIKTNTLKSVENFGPNSGEEENIMMLLGTRGVEAATKSKKPYKIRNPRYVIDNQNHKEFDARKRWPQCKTIGEVYNEGNALLSWAYATTGVFADRMCIATNGSYNKHLSTEELISCSGIKASANGWVRDGLAWEYFKTHGLVSGGSIYNTNDGCQPSKIPPVCNLPTKINKRTCVDYCYGNDTIKYNHDHVKVRYYYHVKPKDIQKEVQTYGPVTAALNLYDDIFLHKSGVYTLTKNAKYVRLQYVKLIGWGVENGVDYWLLVNSWGNEWGQNGLLKIKRGKYGCAVESFVYAAVPKIK</sequence>
<dbReference type="EnsemblMetazoa" id="XM_001944589.5">
    <property type="protein sequence ID" value="XP_001944624.1"/>
    <property type="gene ID" value="LOC100160743"/>
</dbReference>
<name>A0A8R1VZ49_ACYPI</name>
<dbReference type="OMA" id="MADRICI"/>
<dbReference type="RefSeq" id="XP_001944624.1">
    <property type="nucleotide sequence ID" value="XM_001944589.4"/>
</dbReference>
<dbReference type="PANTHER" id="PTHR12411">
    <property type="entry name" value="CYSTEINE PROTEASE FAMILY C1-RELATED"/>
    <property type="match status" value="1"/>
</dbReference>
<dbReference type="SMART" id="SM00645">
    <property type="entry name" value="Pept_C1"/>
    <property type="match status" value="1"/>
</dbReference>
<evidence type="ECO:0000256" key="2">
    <source>
        <dbReference type="SAM" id="SignalP"/>
    </source>
</evidence>
<comment type="similarity">
    <text evidence="1">Belongs to the peptidase C1 family.</text>
</comment>
<accession>A0A8R1VZ49</accession>
<feature type="domain" description="Peptidase C1A papain C-terminal" evidence="3">
    <location>
        <begin position="87"/>
        <end position="327"/>
    </location>
</feature>
<dbReference type="InterPro" id="IPR013128">
    <property type="entry name" value="Peptidase_C1A"/>
</dbReference>
<keyword evidence="2" id="KW-0732">Signal</keyword>
<dbReference type="InterPro" id="IPR038765">
    <property type="entry name" value="Papain-like_cys_pep_sf"/>
</dbReference>
<reference evidence="5" key="1">
    <citation type="submission" date="2010-06" db="EMBL/GenBank/DDBJ databases">
        <authorList>
            <person name="Jiang H."/>
            <person name="Abraham K."/>
            <person name="Ali S."/>
            <person name="Alsbrooks S.L."/>
            <person name="Anim B.N."/>
            <person name="Anosike U.S."/>
            <person name="Attaway T."/>
            <person name="Bandaranaike D.P."/>
            <person name="Battles P.K."/>
            <person name="Bell S.N."/>
            <person name="Bell A.V."/>
            <person name="Beltran B."/>
            <person name="Bickham C."/>
            <person name="Bustamante Y."/>
            <person name="Caleb T."/>
            <person name="Canada A."/>
            <person name="Cardenas V."/>
            <person name="Carter K."/>
            <person name="Chacko J."/>
            <person name="Chandrabose M.N."/>
            <person name="Chavez D."/>
            <person name="Chavez A."/>
            <person name="Chen L."/>
            <person name="Chu H.-S."/>
            <person name="Claassen K.J."/>
            <person name="Cockrell R."/>
            <person name="Collins M."/>
            <person name="Cooper J.A."/>
            <person name="Cree A."/>
            <person name="Curry S.M."/>
            <person name="Da Y."/>
            <person name="Dao M.D."/>
            <person name="Das B."/>
            <person name="Davila M.-L."/>
            <person name="Davy-Carroll L."/>
            <person name="Denson S."/>
            <person name="Dinh H."/>
            <person name="Ebong V.E."/>
            <person name="Edwards J.R."/>
            <person name="Egan A."/>
            <person name="El-Daye J."/>
            <person name="Escobedo L."/>
            <person name="Fernandez S."/>
            <person name="Fernando P.R."/>
            <person name="Flagg N."/>
            <person name="Forbes L.D."/>
            <person name="Fowler R.G."/>
            <person name="Fu Q."/>
            <person name="Gabisi R.A."/>
            <person name="Ganer J."/>
            <person name="Garbino Pronczuk A."/>
            <person name="Garcia R.M."/>
            <person name="Garner T."/>
            <person name="Garrett T.E."/>
            <person name="Gonzalez D.A."/>
            <person name="Hamid H."/>
            <person name="Hawkins E.S."/>
            <person name="Hirani K."/>
            <person name="Hogues M.E."/>
            <person name="Hollins B."/>
            <person name="Hsiao C.-H."/>
            <person name="Jabil R."/>
            <person name="James M.L."/>
            <person name="Jhangiani S.N."/>
            <person name="Johnson B."/>
            <person name="Johnson Q."/>
            <person name="Joshi V."/>
            <person name="Kalu J.B."/>
            <person name="Kam C."/>
            <person name="Kashfia A."/>
            <person name="Keebler J."/>
            <person name="Kisamo H."/>
            <person name="Kovar C.L."/>
            <person name="Lago L.A."/>
            <person name="Lai C.-Y."/>
            <person name="Laidlaw J."/>
            <person name="Lara F."/>
            <person name="Le T.-K."/>
            <person name="Lee S.L."/>
            <person name="Legall F.H."/>
            <person name="Lemon S.J."/>
            <person name="Lewis L.R."/>
            <person name="Li B."/>
            <person name="Liu Y."/>
            <person name="Liu Y.-S."/>
            <person name="Lopez J."/>
            <person name="Lozado R.J."/>
            <person name="Lu J."/>
            <person name="Madu R.C."/>
            <person name="Maheshwari M."/>
            <person name="Maheshwari R."/>
            <person name="Malloy K."/>
            <person name="Martinez E."/>
            <person name="Mathew T."/>
            <person name="Mercado I.C."/>
            <person name="Mercado C."/>
            <person name="Meyer B."/>
            <person name="Montgomery K."/>
            <person name="Morgan M.B."/>
            <person name="Munidasa M."/>
            <person name="Nazareth L.V."/>
            <person name="Nelson J."/>
            <person name="Ng B.M."/>
            <person name="Nguyen N.B."/>
            <person name="Nguyen P.Q."/>
            <person name="Nguyen T."/>
            <person name="Obregon M."/>
            <person name="Okwuonu G.O."/>
            <person name="Onwere C.G."/>
            <person name="Orozco G."/>
            <person name="Parra A."/>
            <person name="Patel S."/>
            <person name="Patil S."/>
            <person name="Perez A."/>
            <person name="Perez Y."/>
            <person name="Pham C."/>
            <person name="Primus E.L."/>
            <person name="Pu L.-L."/>
            <person name="Puazo M."/>
            <person name="Qin X."/>
            <person name="Quiroz J.B."/>
            <person name="Reese J."/>
            <person name="Richards S."/>
            <person name="Rives C.M."/>
            <person name="Robberts R."/>
            <person name="Ruiz S.J."/>
            <person name="Ruiz M.J."/>
            <person name="Santibanez J."/>
            <person name="Schneider B.W."/>
            <person name="Sisson I."/>
            <person name="Smith M."/>
            <person name="Sodergren E."/>
            <person name="Song X.-Z."/>
            <person name="Song B.B."/>
            <person name="Summersgill H."/>
            <person name="Thelus R."/>
            <person name="Thornton R.D."/>
            <person name="Trejos Z.Y."/>
            <person name="Usmani K."/>
            <person name="Vattathil S."/>
            <person name="Villasana D."/>
            <person name="Walker D.L."/>
            <person name="Wang S."/>
            <person name="Wang K."/>
            <person name="White C.S."/>
            <person name="Williams A.C."/>
            <person name="Williamson J."/>
            <person name="Wilson K."/>
            <person name="Woghiren I.O."/>
            <person name="Woodworth J.R."/>
            <person name="Worley K.C."/>
            <person name="Wright R.A."/>
            <person name="Wu W."/>
            <person name="Young L."/>
            <person name="Zhang L."/>
            <person name="Zhang J."/>
            <person name="Zhu Y."/>
            <person name="Muzny D.M."/>
            <person name="Weinstock G."/>
            <person name="Gibbs R.A."/>
        </authorList>
    </citation>
    <scope>NUCLEOTIDE SEQUENCE [LARGE SCALE GENOMIC DNA]</scope>
    <source>
        <strain evidence="5">LSR1</strain>
    </source>
</reference>
<dbReference type="GO" id="GO:0008234">
    <property type="term" value="F:cysteine-type peptidase activity"/>
    <property type="evidence" value="ECO:0007669"/>
    <property type="project" value="InterPro"/>
</dbReference>
<dbReference type="GO" id="GO:0006508">
    <property type="term" value="P:proteolysis"/>
    <property type="evidence" value="ECO:0007669"/>
    <property type="project" value="InterPro"/>
</dbReference>
<dbReference type="OrthoDB" id="3789175at2759"/>
<dbReference type="Proteomes" id="UP000007819">
    <property type="component" value="Unassembled WGS sequence"/>
</dbReference>
<evidence type="ECO:0000259" key="3">
    <source>
        <dbReference type="SMART" id="SM00645"/>
    </source>
</evidence>